<dbReference type="EMBL" id="NAJL01000018">
    <property type="protein sequence ID" value="TKA28393.1"/>
    <property type="molecule type" value="Genomic_DNA"/>
</dbReference>
<comment type="function">
    <text evidence="10">Component of the PEX13-PEX14 docking complex, a translocon channel that specifically mediates the import of peroxisomal cargo proteins bound to PEX5 receptor. The PEX13-PEX14 docking complex forms a large import pore which can be opened to a diameter of about 9 nm. Mechanistically, PEX5 receptor along with cargo proteins associates with the PEX14 subunit of the PEX13-PEX14 docking complex in the cytosol, leading to the insertion of the receptor into the organelle membrane with the concomitant translocation of the cargo into the peroxisome matrix.</text>
</comment>
<feature type="domain" description="Peroxisome membrane anchor protein Pex14p N-terminal" evidence="12">
    <location>
        <begin position="3"/>
        <end position="47"/>
    </location>
</feature>
<accession>A0A4U0U0H1</accession>
<dbReference type="PANTHER" id="PTHR23058">
    <property type="entry name" value="PEROXISOMAL MEMBRANE PROTEIN PEX14"/>
    <property type="match status" value="1"/>
</dbReference>
<feature type="region of interest" description="Disordered" evidence="11">
    <location>
        <begin position="239"/>
        <end position="413"/>
    </location>
</feature>
<feature type="compositionally biased region" description="Low complexity" evidence="11">
    <location>
        <begin position="378"/>
        <end position="391"/>
    </location>
</feature>
<feature type="region of interest" description="Disordered" evidence="11">
    <location>
        <begin position="42"/>
        <end position="92"/>
    </location>
</feature>
<evidence type="ECO:0000256" key="4">
    <source>
        <dbReference type="ARBA" id="ARBA00023010"/>
    </source>
</evidence>
<evidence type="ECO:0000313" key="13">
    <source>
        <dbReference type="EMBL" id="TKA28393.1"/>
    </source>
</evidence>
<keyword evidence="6 10" id="KW-0576">Peroxisome</keyword>
<feature type="compositionally biased region" description="Low complexity" evidence="11">
    <location>
        <begin position="242"/>
        <end position="261"/>
    </location>
</feature>
<dbReference type="GO" id="GO:0005102">
    <property type="term" value="F:signaling receptor binding"/>
    <property type="evidence" value="ECO:0007669"/>
    <property type="project" value="TreeGrafter"/>
</dbReference>
<evidence type="ECO:0000256" key="8">
    <source>
        <dbReference type="ARBA" id="ARBA00029691"/>
    </source>
</evidence>
<gene>
    <name evidence="13" type="ORF">B0A50_03860</name>
</gene>
<evidence type="ECO:0000256" key="11">
    <source>
        <dbReference type="SAM" id="MobiDB-lite"/>
    </source>
</evidence>
<feature type="compositionally biased region" description="Basic and acidic residues" evidence="11">
    <location>
        <begin position="392"/>
        <end position="403"/>
    </location>
</feature>
<dbReference type="AlphaFoldDB" id="A0A4U0U0H1"/>
<dbReference type="Pfam" id="PF04695">
    <property type="entry name" value="Pex14_N"/>
    <property type="match status" value="1"/>
</dbReference>
<dbReference type="InterPro" id="IPR025655">
    <property type="entry name" value="PEX14"/>
</dbReference>
<evidence type="ECO:0000259" key="12">
    <source>
        <dbReference type="Pfam" id="PF04695"/>
    </source>
</evidence>
<keyword evidence="3 10" id="KW-0653">Protein transport</keyword>
<evidence type="ECO:0000256" key="6">
    <source>
        <dbReference type="ARBA" id="ARBA00023140"/>
    </source>
</evidence>
<reference evidence="13 14" key="1">
    <citation type="submission" date="2017-03" db="EMBL/GenBank/DDBJ databases">
        <title>Genomes of endolithic fungi from Antarctica.</title>
        <authorList>
            <person name="Coleine C."/>
            <person name="Masonjones S."/>
            <person name="Stajich J.E."/>
        </authorList>
    </citation>
    <scope>NUCLEOTIDE SEQUENCE [LARGE SCALE GENOMIC DNA]</scope>
    <source>
        <strain evidence="13 14">CCFEE 6315</strain>
    </source>
</reference>
<evidence type="ECO:0000256" key="9">
    <source>
        <dbReference type="ARBA" id="ARBA00046271"/>
    </source>
</evidence>
<name>A0A4U0U0H1_9PEZI</name>
<dbReference type="GO" id="GO:1990429">
    <property type="term" value="C:peroxisomal importomer complex"/>
    <property type="evidence" value="ECO:0007669"/>
    <property type="project" value="TreeGrafter"/>
</dbReference>
<evidence type="ECO:0000256" key="2">
    <source>
        <dbReference type="ARBA" id="ARBA00022448"/>
    </source>
</evidence>
<feature type="compositionally biased region" description="Pro residues" evidence="11">
    <location>
        <begin position="83"/>
        <end position="92"/>
    </location>
</feature>
<dbReference type="GO" id="GO:0005778">
    <property type="term" value="C:peroxisomal membrane"/>
    <property type="evidence" value="ECO:0007669"/>
    <property type="project" value="UniProtKB-SubCell"/>
</dbReference>
<dbReference type="InterPro" id="IPR036388">
    <property type="entry name" value="WH-like_DNA-bd_sf"/>
</dbReference>
<evidence type="ECO:0000256" key="7">
    <source>
        <dbReference type="ARBA" id="ARBA00029502"/>
    </source>
</evidence>
<dbReference type="Gene3D" id="1.10.10.10">
    <property type="entry name" value="Winged helix-like DNA-binding domain superfamily/Winged helix DNA-binding domain"/>
    <property type="match status" value="1"/>
</dbReference>
<evidence type="ECO:0000256" key="3">
    <source>
        <dbReference type="ARBA" id="ARBA00022927"/>
    </source>
</evidence>
<dbReference type="Proteomes" id="UP000308549">
    <property type="component" value="Unassembled WGS sequence"/>
</dbReference>
<dbReference type="InterPro" id="IPR006785">
    <property type="entry name" value="Pex14_N"/>
</dbReference>
<evidence type="ECO:0000313" key="14">
    <source>
        <dbReference type="Proteomes" id="UP000308549"/>
    </source>
</evidence>
<dbReference type="PANTHER" id="PTHR23058:SF0">
    <property type="entry name" value="PEROXISOMAL MEMBRANE PROTEIN PEX14"/>
    <property type="match status" value="1"/>
</dbReference>
<feature type="compositionally biased region" description="Polar residues" evidence="11">
    <location>
        <begin position="326"/>
        <end position="337"/>
    </location>
</feature>
<keyword evidence="2 10" id="KW-0813">Transport</keyword>
<dbReference type="OrthoDB" id="5549158at2759"/>
<organism evidence="13 14">
    <name type="scientific">Salinomyces thailandicus</name>
    <dbReference type="NCBI Taxonomy" id="706561"/>
    <lineage>
        <taxon>Eukaryota</taxon>
        <taxon>Fungi</taxon>
        <taxon>Dikarya</taxon>
        <taxon>Ascomycota</taxon>
        <taxon>Pezizomycotina</taxon>
        <taxon>Dothideomycetes</taxon>
        <taxon>Dothideomycetidae</taxon>
        <taxon>Mycosphaerellales</taxon>
        <taxon>Teratosphaeriaceae</taxon>
        <taxon>Salinomyces</taxon>
    </lineage>
</organism>
<feature type="compositionally biased region" description="Low complexity" evidence="11">
    <location>
        <begin position="275"/>
        <end position="322"/>
    </location>
</feature>
<dbReference type="GO" id="GO:0016560">
    <property type="term" value="P:protein import into peroxisome matrix, docking"/>
    <property type="evidence" value="ECO:0007669"/>
    <property type="project" value="UniProtKB-UniRule"/>
</dbReference>
<comment type="subcellular location">
    <subcellularLocation>
        <location evidence="9 10">Peroxisome membrane</location>
    </subcellularLocation>
</comment>
<evidence type="ECO:0000256" key="1">
    <source>
        <dbReference type="ARBA" id="ARBA00005443"/>
    </source>
</evidence>
<sequence length="413" mass="44380">MVREDLIEGAISFLQDPSVASSPLETKISFLRSKNLTQPEIDASLARVGQSPQQQQLQPQQYQQQQQYAPPQQYSPQYGPQQPYWPPAPPAPPQRDWRDWVIMATALSGLGYTAHWAITRYITPLIAPPTPPQLAQDKAALDARFDQAFALLDQLAQDTQELKDAERARTERVDSVLAAVEAVVGNLKAGEERREAESRGLVRGLEEIREMIPKAVEREREARESGVREVAKEMRGLKTLVQSRLQGPSGQGSGSQPLRGGYAPNASAPTTNGVAAPATSTTSTQTQTPSTTTPAPSDQDIPPQQQQQQPQPQPQQQQPQQPATLPENSSAPASTSPFERRLGAKAQIPSWQLAAKKRSEEMRVNSGLNSGSGGGSSGASTPAAPAAPAPAKVEDASESERAQEGAGVLESSA</sequence>
<comment type="similarity">
    <text evidence="1 10">Belongs to the peroxin-14 family.</text>
</comment>
<proteinExistence type="inferred from homology"/>
<feature type="compositionally biased region" description="Low complexity" evidence="11">
    <location>
        <begin position="50"/>
        <end position="82"/>
    </location>
</feature>
<protein>
    <recommendedName>
        <fullName evidence="7 10">Peroxisomal membrane protein PEX14</fullName>
    </recommendedName>
    <alternativeName>
        <fullName evidence="8 10">Peroxin-14</fullName>
    </alternativeName>
</protein>
<keyword evidence="14" id="KW-1185">Reference proteome</keyword>
<evidence type="ECO:0000256" key="10">
    <source>
        <dbReference type="RuleBase" id="RU367032"/>
    </source>
</evidence>
<keyword evidence="4" id="KW-0811">Translocation</keyword>
<comment type="caution">
    <text evidence="13">The sequence shown here is derived from an EMBL/GenBank/DDBJ whole genome shotgun (WGS) entry which is preliminary data.</text>
</comment>
<evidence type="ECO:0000256" key="5">
    <source>
        <dbReference type="ARBA" id="ARBA00023136"/>
    </source>
</evidence>
<keyword evidence="5 10" id="KW-0472">Membrane</keyword>